<dbReference type="Proteomes" id="UP001165064">
    <property type="component" value="Unassembled WGS sequence"/>
</dbReference>
<name>A0ACB5UAR0_AMBMO</name>
<dbReference type="EMBL" id="BSXS01014562">
    <property type="protein sequence ID" value="GMF05660.1"/>
    <property type="molecule type" value="Genomic_DNA"/>
</dbReference>
<keyword evidence="2" id="KW-1185">Reference proteome</keyword>
<gene>
    <name evidence="1" type="ORF">Amon02_001241900</name>
</gene>
<evidence type="ECO:0000313" key="2">
    <source>
        <dbReference type="Proteomes" id="UP001165064"/>
    </source>
</evidence>
<accession>A0ACB5UAR0</accession>
<sequence>MEYARVMSGGTFLTQKKSSSSLNDTNSEGATTTTTVKDHTTTRNDEDENDEVDNEANENDNQLEEPKKFNKEDSQKNSLPVELPVKLPSPKRNKQLKHWPRLTGQASESQLKSSLMLTPPPQPRFTTKRKRIIEPDGDVSIEDVGQIGYDLRGSRFSKRSKRSATRTH</sequence>
<reference evidence="1" key="1">
    <citation type="submission" date="2023-04" db="EMBL/GenBank/DDBJ databases">
        <title>Ambrosiozyma monospora NBRC 10751.</title>
        <authorList>
            <person name="Ichikawa N."/>
            <person name="Sato H."/>
            <person name="Tonouchi N."/>
        </authorList>
    </citation>
    <scope>NUCLEOTIDE SEQUENCE</scope>
    <source>
        <strain evidence="1">NBRC 10751</strain>
    </source>
</reference>
<proteinExistence type="predicted"/>
<evidence type="ECO:0000313" key="1">
    <source>
        <dbReference type="EMBL" id="GMF05660.1"/>
    </source>
</evidence>
<protein>
    <submittedName>
        <fullName evidence="1">Unnamed protein product</fullName>
    </submittedName>
</protein>
<comment type="caution">
    <text evidence="1">The sequence shown here is derived from an EMBL/GenBank/DDBJ whole genome shotgun (WGS) entry which is preliminary data.</text>
</comment>
<organism evidence="1 2">
    <name type="scientific">Ambrosiozyma monospora</name>
    <name type="common">Yeast</name>
    <name type="synonym">Endomycopsis monosporus</name>
    <dbReference type="NCBI Taxonomy" id="43982"/>
    <lineage>
        <taxon>Eukaryota</taxon>
        <taxon>Fungi</taxon>
        <taxon>Dikarya</taxon>
        <taxon>Ascomycota</taxon>
        <taxon>Saccharomycotina</taxon>
        <taxon>Pichiomycetes</taxon>
        <taxon>Pichiales</taxon>
        <taxon>Pichiaceae</taxon>
        <taxon>Ambrosiozyma</taxon>
    </lineage>
</organism>